<evidence type="ECO:0000313" key="1">
    <source>
        <dbReference type="EMBL" id="CAF1932401.1"/>
    </source>
</evidence>
<dbReference type="EMBL" id="HG994369">
    <property type="protein sequence ID" value="CAF1932401.1"/>
    <property type="molecule type" value="Genomic_DNA"/>
</dbReference>
<dbReference type="Proteomes" id="UP001295469">
    <property type="component" value="Chromosome C05"/>
</dbReference>
<sequence>MINLGVYENQRGQEYFQLMIVLPPKYWFSVGYSSWSYEQLFDEIGLGVWDVDNNQLDFAWPRSKSC</sequence>
<dbReference type="Gene3D" id="3.40.1740.10">
    <property type="entry name" value="VC0467-like"/>
    <property type="match status" value="1"/>
</dbReference>
<organism evidence="1">
    <name type="scientific">Brassica napus</name>
    <name type="common">Rape</name>
    <dbReference type="NCBI Taxonomy" id="3708"/>
    <lineage>
        <taxon>Eukaryota</taxon>
        <taxon>Viridiplantae</taxon>
        <taxon>Streptophyta</taxon>
        <taxon>Embryophyta</taxon>
        <taxon>Tracheophyta</taxon>
        <taxon>Spermatophyta</taxon>
        <taxon>Magnoliopsida</taxon>
        <taxon>eudicotyledons</taxon>
        <taxon>Gunneridae</taxon>
        <taxon>Pentapetalae</taxon>
        <taxon>rosids</taxon>
        <taxon>malvids</taxon>
        <taxon>Brassicales</taxon>
        <taxon>Brassicaceae</taxon>
        <taxon>Brassiceae</taxon>
        <taxon>Brassica</taxon>
    </lineage>
</organism>
<proteinExistence type="predicted"/>
<dbReference type="SUPFAM" id="SSF143456">
    <property type="entry name" value="VC0467-like"/>
    <property type="match status" value="1"/>
</dbReference>
<gene>
    <name evidence="1" type="ORF">DARMORV10_C05P44840.1</name>
</gene>
<accession>A0A816L807</accession>
<dbReference type="AlphaFoldDB" id="A0A816L807"/>
<name>A0A816L807_BRANA</name>
<reference evidence="1" key="1">
    <citation type="submission" date="2021-01" db="EMBL/GenBank/DDBJ databases">
        <authorList>
            <consortium name="Genoscope - CEA"/>
            <person name="William W."/>
        </authorList>
    </citation>
    <scope>NUCLEOTIDE SEQUENCE</scope>
</reference>
<protein>
    <submittedName>
        <fullName evidence="1">(rape) hypothetical protein</fullName>
    </submittedName>
</protein>